<dbReference type="Gene3D" id="3.30.379.10">
    <property type="entry name" value="Chitobiase/beta-hexosaminidase domain 2-like"/>
    <property type="match status" value="1"/>
</dbReference>
<dbReference type="Pfam" id="PF05089">
    <property type="entry name" value="NAGLU"/>
    <property type="match status" value="1"/>
</dbReference>
<gene>
    <name evidence="5" type="ORF">GCM10007147_31200</name>
</gene>
<comment type="caution">
    <text evidence="5">The sequence shown here is derived from an EMBL/GenBank/DDBJ whole genome shotgun (WGS) entry which is preliminary data.</text>
</comment>
<accession>A0A919CK27</accession>
<dbReference type="PANTHER" id="PTHR12872">
    <property type="entry name" value="ALPHA-N-ACETYLGLUCOSAMINIDASE"/>
    <property type="match status" value="1"/>
</dbReference>
<evidence type="ECO:0000256" key="1">
    <source>
        <dbReference type="ARBA" id="ARBA00022801"/>
    </source>
</evidence>
<reference evidence="5 6" key="1">
    <citation type="journal article" date="2014" name="Int. J. Syst. Evol. Microbiol.">
        <title>Complete genome sequence of Corynebacterium casei LMG S-19264T (=DSM 44701T), isolated from a smear-ripened cheese.</title>
        <authorList>
            <consortium name="US DOE Joint Genome Institute (JGI-PGF)"/>
            <person name="Walter F."/>
            <person name="Albersmeier A."/>
            <person name="Kalinowski J."/>
            <person name="Ruckert C."/>
        </authorList>
    </citation>
    <scope>NUCLEOTIDE SEQUENCE [LARGE SCALE GENOMIC DNA]</scope>
    <source>
        <strain evidence="5 6">KCTC 19473</strain>
    </source>
</reference>
<dbReference type="InterPro" id="IPR024240">
    <property type="entry name" value="NAGLU_N"/>
</dbReference>
<evidence type="ECO:0000259" key="4">
    <source>
        <dbReference type="Pfam" id="PF12972"/>
    </source>
</evidence>
<organism evidence="5 6">
    <name type="scientific">Nocardiopsis kunsanensis</name>
    <dbReference type="NCBI Taxonomy" id="141693"/>
    <lineage>
        <taxon>Bacteria</taxon>
        <taxon>Bacillati</taxon>
        <taxon>Actinomycetota</taxon>
        <taxon>Actinomycetes</taxon>
        <taxon>Streptosporangiales</taxon>
        <taxon>Nocardiopsidaceae</taxon>
        <taxon>Nocardiopsis</taxon>
    </lineage>
</organism>
<dbReference type="GO" id="GO:0005975">
    <property type="term" value="P:carbohydrate metabolic process"/>
    <property type="evidence" value="ECO:0007669"/>
    <property type="project" value="UniProtKB-ARBA"/>
</dbReference>
<dbReference type="Pfam" id="PF12971">
    <property type="entry name" value="NAGLU_N"/>
    <property type="match status" value="1"/>
</dbReference>
<feature type="domain" description="Alpha-N-acetylglucosaminidase C-terminal" evidence="4">
    <location>
        <begin position="436"/>
        <end position="708"/>
    </location>
</feature>
<name>A0A919CK27_9ACTN</name>
<keyword evidence="1" id="KW-0378">Hydrolase</keyword>
<keyword evidence="6" id="KW-1185">Reference proteome</keyword>
<dbReference type="InterPro" id="IPR007781">
    <property type="entry name" value="NAGLU"/>
</dbReference>
<dbReference type="Gene3D" id="1.20.120.670">
    <property type="entry name" value="N-acetyl-b-d-glucoasminidase"/>
    <property type="match status" value="1"/>
</dbReference>
<evidence type="ECO:0000313" key="5">
    <source>
        <dbReference type="EMBL" id="GHD29884.1"/>
    </source>
</evidence>
<dbReference type="Proteomes" id="UP000654947">
    <property type="component" value="Unassembled WGS sequence"/>
</dbReference>
<dbReference type="GO" id="GO:0016787">
    <property type="term" value="F:hydrolase activity"/>
    <property type="evidence" value="ECO:0007669"/>
    <property type="project" value="UniProtKB-KW"/>
</dbReference>
<dbReference type="AlphaFoldDB" id="A0A919CK27"/>
<dbReference type="Pfam" id="PF12972">
    <property type="entry name" value="NAGLU_C"/>
    <property type="match status" value="1"/>
</dbReference>
<proteinExistence type="predicted"/>
<dbReference type="InterPro" id="IPR024733">
    <property type="entry name" value="NAGLU_tim-barrel"/>
</dbReference>
<evidence type="ECO:0000259" key="2">
    <source>
        <dbReference type="Pfam" id="PF05089"/>
    </source>
</evidence>
<feature type="domain" description="Alpha-N-acetylglucosaminidase N-terminal" evidence="3">
    <location>
        <begin position="14"/>
        <end position="79"/>
    </location>
</feature>
<dbReference type="Gene3D" id="3.20.20.80">
    <property type="entry name" value="Glycosidases"/>
    <property type="match status" value="1"/>
</dbReference>
<dbReference type="PANTHER" id="PTHR12872:SF1">
    <property type="entry name" value="ALPHA-N-ACETYLGLUCOSAMINIDASE"/>
    <property type="match status" value="1"/>
</dbReference>
<dbReference type="InterPro" id="IPR024732">
    <property type="entry name" value="NAGLU_C"/>
</dbReference>
<dbReference type="EMBL" id="BMXL01000017">
    <property type="protein sequence ID" value="GHD29884.1"/>
    <property type="molecule type" value="Genomic_DNA"/>
</dbReference>
<evidence type="ECO:0000259" key="3">
    <source>
        <dbReference type="Pfam" id="PF12971"/>
    </source>
</evidence>
<evidence type="ECO:0000313" key="6">
    <source>
        <dbReference type="Proteomes" id="UP000654947"/>
    </source>
</evidence>
<dbReference type="InterPro" id="IPR029018">
    <property type="entry name" value="Hex-like_dom2"/>
</dbReference>
<sequence>MADDVAQVPWGTTVAGLARRVLGEDHPPIALGELAPGERSFEYRADDGTLTLRATDGVAAAVGLHTYLRRVCSAAVSWDTPLPLGIARFPDAPPTRSTARIAQTYHLNFCTYGYTSTYWDRADWEREIDWMALHGVTAPLSLVGHEAVLRDAYTRLGLDEDTVRTFLGGPSYLPWQYMGNLDGFAGPLTTRWIDTHLELGRWILERQRAFGMRPILPAFTGHVPPQLAPERTTPRTWHGFVTEVLSPTDPLYARVAEQITRSQAALLGTDHRYAADPFIEMPPVEADLSYPGAVADATLEGLTAADPDAVWVLQAWPFSYQRDFWTDDRVTAFLDAIPDERLLVLDLWAEADPQWERFDAFAGKPWMWCALLNFGGRTDPVGDLQGATDALNRARNAPTAPTGLGLAMEGTHNNPAFFELILDQAWTRVDDVGGDWLPGFVRERYGPDHAPALLRAWQRLNTTIYRTPGPLVFPERFNGVLTARPDYRDLAEPQRLRAQAEELVGYDPAELHRAWEEMVDAAEADPGSARGPLGHDLVDVATAALARVADRAYLSLVDGVLREGTVDAGATERFLALFDDLDALLATRPEYTFRRWEEKAASWAGDADERAMLVDNARRLLTVWDSHDSPFLNDYAGRVWSGLVGGYYRDRWRMWVQGLERAAAAPEEAAARLDRRLDERARVFLAEGAPDPEPADGDVVSLSRTLLERYGLPR</sequence>
<feature type="domain" description="Alpha-N-acetylglucosaminidase tim-barrel" evidence="2">
    <location>
        <begin position="105"/>
        <end position="427"/>
    </location>
</feature>
<protein>
    <submittedName>
        <fullName evidence="5">Alpha-N-acetylglucosaminidase</fullName>
    </submittedName>
</protein>
<dbReference type="RefSeq" id="WP_017576448.1">
    <property type="nucleotide sequence ID" value="NZ_BMXL01000017.1"/>
</dbReference>